<proteinExistence type="predicted"/>
<dbReference type="InterPro" id="IPR007110">
    <property type="entry name" value="Ig-like_dom"/>
</dbReference>
<dbReference type="Gene3D" id="2.60.40.10">
    <property type="entry name" value="Immunoglobulins"/>
    <property type="match status" value="2"/>
</dbReference>
<evidence type="ECO:0000256" key="9">
    <source>
        <dbReference type="ARBA" id="ARBA00023180"/>
    </source>
</evidence>
<organism evidence="13 14">
    <name type="scientific">Tachysurus vachellii</name>
    <name type="common">Darkbarbel catfish</name>
    <name type="synonym">Pelteobagrus vachellii</name>
    <dbReference type="NCBI Taxonomy" id="175792"/>
    <lineage>
        <taxon>Eukaryota</taxon>
        <taxon>Metazoa</taxon>
        <taxon>Chordata</taxon>
        <taxon>Craniata</taxon>
        <taxon>Vertebrata</taxon>
        <taxon>Euteleostomi</taxon>
        <taxon>Actinopterygii</taxon>
        <taxon>Neopterygii</taxon>
        <taxon>Teleostei</taxon>
        <taxon>Ostariophysi</taxon>
        <taxon>Siluriformes</taxon>
        <taxon>Bagridae</taxon>
        <taxon>Tachysurus</taxon>
    </lineage>
</organism>
<dbReference type="GO" id="GO:0042130">
    <property type="term" value="P:negative regulation of T cell proliferation"/>
    <property type="evidence" value="ECO:0007669"/>
    <property type="project" value="TreeGrafter"/>
</dbReference>
<evidence type="ECO:0000259" key="12">
    <source>
        <dbReference type="PROSITE" id="PS50835"/>
    </source>
</evidence>
<dbReference type="SMART" id="SM00409">
    <property type="entry name" value="IG"/>
    <property type="match status" value="2"/>
</dbReference>
<dbReference type="PANTHER" id="PTHR25466">
    <property type="entry name" value="T-LYMPHOCYTE ACTIVATION ANTIGEN"/>
    <property type="match status" value="1"/>
</dbReference>
<evidence type="ECO:0000313" key="13">
    <source>
        <dbReference type="EMBL" id="KAK2819504.1"/>
    </source>
</evidence>
<dbReference type="InterPro" id="IPR036179">
    <property type="entry name" value="Ig-like_dom_sf"/>
</dbReference>
<evidence type="ECO:0000256" key="5">
    <source>
        <dbReference type="ARBA" id="ARBA00022989"/>
    </source>
</evidence>
<dbReference type="GO" id="GO:0071222">
    <property type="term" value="P:cellular response to lipopolysaccharide"/>
    <property type="evidence" value="ECO:0007669"/>
    <property type="project" value="TreeGrafter"/>
</dbReference>
<protein>
    <recommendedName>
        <fullName evidence="12">Ig-like domain-containing protein</fullName>
    </recommendedName>
</protein>
<gene>
    <name evidence="13" type="ORF">Q7C36_021150</name>
</gene>
<keyword evidence="5" id="KW-1133">Transmembrane helix</keyword>
<evidence type="ECO:0000256" key="7">
    <source>
        <dbReference type="ARBA" id="ARBA00023157"/>
    </source>
</evidence>
<dbReference type="PROSITE" id="PS50835">
    <property type="entry name" value="IG_LIKE"/>
    <property type="match status" value="1"/>
</dbReference>
<accession>A0AA88IS29</accession>
<dbReference type="Pfam" id="PF07686">
    <property type="entry name" value="V-set"/>
    <property type="match status" value="1"/>
</dbReference>
<dbReference type="InterPro" id="IPR013106">
    <property type="entry name" value="Ig_V-set"/>
</dbReference>
<evidence type="ECO:0000256" key="10">
    <source>
        <dbReference type="ARBA" id="ARBA00023319"/>
    </source>
</evidence>
<dbReference type="GO" id="GO:0006955">
    <property type="term" value="P:immune response"/>
    <property type="evidence" value="ECO:0007669"/>
    <property type="project" value="TreeGrafter"/>
</dbReference>
<dbReference type="InterPro" id="IPR013783">
    <property type="entry name" value="Ig-like_fold"/>
</dbReference>
<keyword evidence="2" id="KW-1003">Cell membrane</keyword>
<keyword evidence="7" id="KW-1015">Disulfide bond</keyword>
<dbReference type="Proteomes" id="UP001187315">
    <property type="component" value="Unassembled WGS sequence"/>
</dbReference>
<feature type="signal peptide" evidence="11">
    <location>
        <begin position="1"/>
        <end position="20"/>
    </location>
</feature>
<comment type="caution">
    <text evidence="13">The sequence shown here is derived from an EMBL/GenBank/DDBJ whole genome shotgun (WGS) entry which is preliminary data.</text>
</comment>
<dbReference type="GO" id="GO:0009897">
    <property type="term" value="C:external side of plasma membrane"/>
    <property type="evidence" value="ECO:0007669"/>
    <property type="project" value="TreeGrafter"/>
</dbReference>
<keyword evidence="14" id="KW-1185">Reference proteome</keyword>
<sequence length="246" mass="27804">MCTLQTIFIFLLMVLPVSLTLNGHELLNVNDPVLLTCNTSCTGDVKWMLSSRPGLIVSECRSGVCVEGHAFKKRTRPVHGEASVHLNHVEYNDKGWYICYCDTLKICQFYLDVVFSSVKRVCVGADVILPCYAATDKMIADKDISVQWEKNGRPVVKLQKGKMSYSPDFEGRAFVTMSQYKYGALSLTIFNVQQSDQGIYRCKHRHEEPGQPEAVTLSVNECEALKQSVFPWCGILSVLNYILFWK</sequence>
<keyword evidence="4 11" id="KW-0732">Signal</keyword>
<dbReference type="PANTHER" id="PTHR25466:SF11">
    <property type="entry name" value="GALECTIN 17-RELATED"/>
    <property type="match status" value="1"/>
</dbReference>
<keyword evidence="10" id="KW-0393">Immunoglobulin domain</keyword>
<dbReference type="GO" id="GO:0042102">
    <property type="term" value="P:positive regulation of T cell proliferation"/>
    <property type="evidence" value="ECO:0007669"/>
    <property type="project" value="TreeGrafter"/>
</dbReference>
<dbReference type="GO" id="GO:0007166">
    <property type="term" value="P:cell surface receptor signaling pathway"/>
    <property type="evidence" value="ECO:0007669"/>
    <property type="project" value="TreeGrafter"/>
</dbReference>
<evidence type="ECO:0000256" key="1">
    <source>
        <dbReference type="ARBA" id="ARBA00004251"/>
    </source>
</evidence>
<dbReference type="SUPFAM" id="SSF48726">
    <property type="entry name" value="Immunoglobulin"/>
    <property type="match status" value="2"/>
</dbReference>
<keyword evidence="6" id="KW-0472">Membrane</keyword>
<evidence type="ECO:0000256" key="2">
    <source>
        <dbReference type="ARBA" id="ARBA00022475"/>
    </source>
</evidence>
<dbReference type="GO" id="GO:0031295">
    <property type="term" value="P:T cell costimulation"/>
    <property type="evidence" value="ECO:0007669"/>
    <property type="project" value="TreeGrafter"/>
</dbReference>
<evidence type="ECO:0000256" key="4">
    <source>
        <dbReference type="ARBA" id="ARBA00022729"/>
    </source>
</evidence>
<evidence type="ECO:0000256" key="6">
    <source>
        <dbReference type="ARBA" id="ARBA00023136"/>
    </source>
</evidence>
<reference evidence="13" key="1">
    <citation type="submission" date="2023-08" db="EMBL/GenBank/DDBJ databases">
        <title>Pelteobagrus vachellii genome.</title>
        <authorList>
            <person name="Liu H."/>
        </authorList>
    </citation>
    <scope>NUCLEOTIDE SEQUENCE</scope>
    <source>
        <strain evidence="13">PRFRI_2022a</strain>
        <tissue evidence="13">Muscle</tissue>
    </source>
</reference>
<feature type="chain" id="PRO_5041692112" description="Ig-like domain-containing protein" evidence="11">
    <location>
        <begin position="21"/>
        <end position="246"/>
    </location>
</feature>
<feature type="domain" description="Ig-like" evidence="12">
    <location>
        <begin position="124"/>
        <end position="218"/>
    </location>
</feature>
<name>A0AA88IS29_TACVA</name>
<dbReference type="EMBL" id="JAVHJS010000023">
    <property type="protein sequence ID" value="KAK2819504.1"/>
    <property type="molecule type" value="Genomic_DNA"/>
</dbReference>
<evidence type="ECO:0000256" key="11">
    <source>
        <dbReference type="SAM" id="SignalP"/>
    </source>
</evidence>
<dbReference type="AlphaFoldDB" id="A0AA88IS29"/>
<evidence type="ECO:0000313" key="14">
    <source>
        <dbReference type="Proteomes" id="UP001187315"/>
    </source>
</evidence>
<dbReference type="InterPro" id="IPR051713">
    <property type="entry name" value="T-cell_Activation_Regulation"/>
</dbReference>
<evidence type="ECO:0000256" key="3">
    <source>
        <dbReference type="ARBA" id="ARBA00022692"/>
    </source>
</evidence>
<dbReference type="InterPro" id="IPR003599">
    <property type="entry name" value="Ig_sub"/>
</dbReference>
<keyword evidence="8" id="KW-0675">Receptor</keyword>
<evidence type="ECO:0000256" key="8">
    <source>
        <dbReference type="ARBA" id="ARBA00023170"/>
    </source>
</evidence>
<keyword evidence="3" id="KW-0812">Transmembrane</keyword>
<comment type="subcellular location">
    <subcellularLocation>
        <location evidence="1">Cell membrane</location>
        <topology evidence="1">Single-pass type I membrane protein</topology>
    </subcellularLocation>
</comment>
<keyword evidence="9" id="KW-0325">Glycoprotein</keyword>